<feature type="transmembrane region" description="Helical" evidence="5">
    <location>
        <begin position="134"/>
        <end position="156"/>
    </location>
</feature>
<dbReference type="KEGG" id="rxy:Rxyl_1203"/>
<protein>
    <recommendedName>
        <fullName evidence="6">TMEM205-like domain-containing protein</fullName>
    </recommendedName>
</protein>
<dbReference type="EMBL" id="CP000386">
    <property type="protein sequence ID" value="ABG04169.1"/>
    <property type="molecule type" value="Genomic_DNA"/>
</dbReference>
<organism evidence="7 8">
    <name type="scientific">Rubrobacter xylanophilus (strain DSM 9941 / JCM 11954 / NBRC 16129 / PRD-1)</name>
    <dbReference type="NCBI Taxonomy" id="266117"/>
    <lineage>
        <taxon>Bacteria</taxon>
        <taxon>Bacillati</taxon>
        <taxon>Actinomycetota</taxon>
        <taxon>Rubrobacteria</taxon>
        <taxon>Rubrobacterales</taxon>
        <taxon>Rubrobacteraceae</taxon>
        <taxon>Rubrobacter</taxon>
    </lineage>
</organism>
<reference evidence="7 8" key="1">
    <citation type="submission" date="2006-06" db="EMBL/GenBank/DDBJ databases">
        <title>Complete sequence of Rubrobacter xylanophilus DSM 9941.</title>
        <authorList>
            <consortium name="US DOE Joint Genome Institute"/>
            <person name="Copeland A."/>
            <person name="Lucas S."/>
            <person name="Lapidus A."/>
            <person name="Barry K."/>
            <person name="Detter J.C."/>
            <person name="Glavina del Rio T."/>
            <person name="Hammon N."/>
            <person name="Israni S."/>
            <person name="Dalin E."/>
            <person name="Tice H."/>
            <person name="Pitluck S."/>
            <person name="Munk A.C."/>
            <person name="Brettin T."/>
            <person name="Bruce D."/>
            <person name="Han C."/>
            <person name="Tapia R."/>
            <person name="Gilna P."/>
            <person name="Schmutz J."/>
            <person name="Larimer F."/>
            <person name="Land M."/>
            <person name="Hauser L."/>
            <person name="Kyrpides N."/>
            <person name="Lykidis A."/>
            <person name="da Costa M.S."/>
            <person name="Rainey F.A."/>
            <person name="Empadinhas N."/>
            <person name="Jolivet E."/>
            <person name="Battista J.R."/>
            <person name="Richardson P."/>
        </authorList>
    </citation>
    <scope>NUCLEOTIDE SEQUENCE [LARGE SCALE GENOMIC DNA]</scope>
    <source>
        <strain evidence="8">DSM 9941 / NBRC 16129 / PRD-1</strain>
    </source>
</reference>
<feature type="transmembrane region" description="Helical" evidence="5">
    <location>
        <begin position="52"/>
        <end position="69"/>
    </location>
</feature>
<keyword evidence="3 5" id="KW-1133">Transmembrane helix</keyword>
<dbReference type="InterPro" id="IPR025423">
    <property type="entry name" value="TMEM205-like"/>
</dbReference>
<evidence type="ECO:0000313" key="7">
    <source>
        <dbReference type="EMBL" id="ABG04169.1"/>
    </source>
</evidence>
<sequence>MEALVHVVHAVLAGAWLGGVAFTTLVVSPALKEMKWSVAERMAVRSVIGRHYARVGTANLVLLAVFAVLEGVLGGAGAVLYVEYLLIVVLFGLTAAHGAYFGRRLKELAAAEREARDPGEARERAGRRRALQRVSFGVSMANLLASAAVAALSVAAGL</sequence>
<dbReference type="GO" id="GO:0016020">
    <property type="term" value="C:membrane"/>
    <property type="evidence" value="ECO:0007669"/>
    <property type="project" value="UniProtKB-SubCell"/>
</dbReference>
<name>Q1AWQ9_RUBXD</name>
<feature type="transmembrane region" description="Helical" evidence="5">
    <location>
        <begin position="6"/>
        <end position="31"/>
    </location>
</feature>
<dbReference type="AlphaFoldDB" id="Q1AWQ9"/>
<dbReference type="Pfam" id="PF13664">
    <property type="entry name" value="DUF4149"/>
    <property type="match status" value="1"/>
</dbReference>
<evidence type="ECO:0000256" key="5">
    <source>
        <dbReference type="SAM" id="Phobius"/>
    </source>
</evidence>
<evidence type="ECO:0000313" key="8">
    <source>
        <dbReference type="Proteomes" id="UP000006637"/>
    </source>
</evidence>
<keyword evidence="2 5" id="KW-0812">Transmembrane</keyword>
<keyword evidence="8" id="KW-1185">Reference proteome</keyword>
<evidence type="ECO:0000256" key="2">
    <source>
        <dbReference type="ARBA" id="ARBA00022692"/>
    </source>
</evidence>
<evidence type="ECO:0000256" key="1">
    <source>
        <dbReference type="ARBA" id="ARBA00004370"/>
    </source>
</evidence>
<keyword evidence="4 5" id="KW-0472">Membrane</keyword>
<feature type="transmembrane region" description="Helical" evidence="5">
    <location>
        <begin position="81"/>
        <end position="101"/>
    </location>
</feature>
<feature type="domain" description="TMEM205-like" evidence="6">
    <location>
        <begin position="12"/>
        <end position="112"/>
    </location>
</feature>
<evidence type="ECO:0000256" key="4">
    <source>
        <dbReference type="ARBA" id="ARBA00023136"/>
    </source>
</evidence>
<accession>Q1AWQ9</accession>
<evidence type="ECO:0000256" key="3">
    <source>
        <dbReference type="ARBA" id="ARBA00022989"/>
    </source>
</evidence>
<comment type="subcellular location">
    <subcellularLocation>
        <location evidence="1">Membrane</location>
    </subcellularLocation>
</comment>
<gene>
    <name evidence="7" type="ordered locus">Rxyl_1203</name>
</gene>
<dbReference type="RefSeq" id="WP_011564187.1">
    <property type="nucleotide sequence ID" value="NC_008148.1"/>
</dbReference>
<dbReference type="Proteomes" id="UP000006637">
    <property type="component" value="Chromosome"/>
</dbReference>
<evidence type="ECO:0000259" key="6">
    <source>
        <dbReference type="Pfam" id="PF13664"/>
    </source>
</evidence>
<dbReference type="STRING" id="266117.Rxyl_1203"/>
<proteinExistence type="predicted"/>
<dbReference type="HOGENOM" id="CLU_1694191_0_0_11"/>